<proteinExistence type="predicted"/>
<gene>
    <name evidence="2" type="primary">P0455H11.106</name>
    <name evidence="3" type="synonym">P0519E12.136</name>
</gene>
<evidence type="ECO:0000313" key="2">
    <source>
        <dbReference type="EMBL" id="BAC07113.1"/>
    </source>
</evidence>
<organism evidence="2 4">
    <name type="scientific">Oryza sativa subsp. japonica</name>
    <name type="common">Rice</name>
    <dbReference type="NCBI Taxonomy" id="39947"/>
    <lineage>
        <taxon>Eukaryota</taxon>
        <taxon>Viridiplantae</taxon>
        <taxon>Streptophyta</taxon>
        <taxon>Embryophyta</taxon>
        <taxon>Tracheophyta</taxon>
        <taxon>Spermatophyta</taxon>
        <taxon>Magnoliopsida</taxon>
        <taxon>Liliopsida</taxon>
        <taxon>Poales</taxon>
        <taxon>Poaceae</taxon>
        <taxon>BOP clade</taxon>
        <taxon>Oryzoideae</taxon>
        <taxon>Oryzeae</taxon>
        <taxon>Oryzinae</taxon>
        <taxon>Oryza</taxon>
        <taxon>Oryza sativa</taxon>
    </lineage>
</organism>
<evidence type="ECO:0000313" key="3">
    <source>
        <dbReference type="EMBL" id="BAC65422.1"/>
    </source>
</evidence>
<feature type="region of interest" description="Disordered" evidence="1">
    <location>
        <begin position="1"/>
        <end position="37"/>
    </location>
</feature>
<protein>
    <submittedName>
        <fullName evidence="2">Uncharacterized protein</fullName>
    </submittedName>
</protein>
<feature type="compositionally biased region" description="Low complexity" evidence="1">
    <location>
        <begin position="16"/>
        <end position="31"/>
    </location>
</feature>
<dbReference type="AlphaFoldDB" id="Q8LHP8"/>
<reference evidence="2" key="1">
    <citation type="submission" date="2001-11" db="EMBL/GenBank/DDBJ databases">
        <title>Oryza sativa nipponbare(GA3) genomic DNA, chromosome 7, PAC clone:P0455H11.</title>
        <authorList>
            <person name="Sasaki T."/>
            <person name="Matsumoto T."/>
            <person name="Yamamoto K."/>
        </authorList>
    </citation>
    <scope>NUCLEOTIDE SEQUENCE</scope>
</reference>
<sequence length="72" mass="7905">MLSQRKARRGARGPRRWSSSSAATIDSSSAHCHSHRRSACPIAKVKGGVRMMLPLVRPHLPCPACCPDPRYP</sequence>
<reference evidence="3" key="2">
    <citation type="submission" date="2001-11" db="EMBL/GenBank/DDBJ databases">
        <title>Oryza sativa nipponbare(GA3) genomic DNA, chromosome 7, PAC clone:P0519E12.</title>
        <authorList>
            <person name="Sasaki T."/>
            <person name="Matsumoto T."/>
            <person name="Yamamoto K."/>
        </authorList>
    </citation>
    <scope>NUCLEOTIDE SEQUENCE</scope>
</reference>
<feature type="compositionally biased region" description="Basic residues" evidence="1">
    <location>
        <begin position="1"/>
        <end position="15"/>
    </location>
</feature>
<accession>Q8LHP8</accession>
<dbReference type="EMBL" id="AP004334">
    <property type="protein sequence ID" value="BAC07113.1"/>
    <property type="molecule type" value="Genomic_DNA"/>
</dbReference>
<evidence type="ECO:0000313" key="4">
    <source>
        <dbReference type="Proteomes" id="UP000000763"/>
    </source>
</evidence>
<reference evidence="4" key="3">
    <citation type="journal article" date="2005" name="Nature">
        <title>The map-based sequence of the rice genome.</title>
        <authorList>
            <consortium name="International rice genome sequencing project (IRGSP)"/>
            <person name="Matsumoto T."/>
            <person name="Wu J."/>
            <person name="Kanamori H."/>
            <person name="Katayose Y."/>
            <person name="Fujisawa M."/>
            <person name="Namiki N."/>
            <person name="Mizuno H."/>
            <person name="Yamamoto K."/>
            <person name="Antonio B.A."/>
            <person name="Baba T."/>
            <person name="Sakata K."/>
            <person name="Nagamura Y."/>
            <person name="Aoki H."/>
            <person name="Arikawa K."/>
            <person name="Arita K."/>
            <person name="Bito T."/>
            <person name="Chiden Y."/>
            <person name="Fujitsuka N."/>
            <person name="Fukunaka R."/>
            <person name="Hamada M."/>
            <person name="Harada C."/>
            <person name="Hayashi A."/>
            <person name="Hijishita S."/>
            <person name="Honda M."/>
            <person name="Hosokawa S."/>
            <person name="Ichikawa Y."/>
            <person name="Idonuma A."/>
            <person name="Iijima M."/>
            <person name="Ikeda M."/>
            <person name="Ikeno M."/>
            <person name="Ito K."/>
            <person name="Ito S."/>
            <person name="Ito T."/>
            <person name="Ito Y."/>
            <person name="Ito Y."/>
            <person name="Iwabuchi A."/>
            <person name="Kamiya K."/>
            <person name="Karasawa W."/>
            <person name="Kurita K."/>
            <person name="Katagiri S."/>
            <person name="Kikuta A."/>
            <person name="Kobayashi H."/>
            <person name="Kobayashi N."/>
            <person name="Machita K."/>
            <person name="Maehara T."/>
            <person name="Masukawa M."/>
            <person name="Mizubayashi T."/>
            <person name="Mukai Y."/>
            <person name="Nagasaki H."/>
            <person name="Nagata Y."/>
            <person name="Naito S."/>
            <person name="Nakashima M."/>
            <person name="Nakama Y."/>
            <person name="Nakamichi Y."/>
            <person name="Nakamura M."/>
            <person name="Meguro A."/>
            <person name="Negishi M."/>
            <person name="Ohta I."/>
            <person name="Ohta T."/>
            <person name="Okamoto M."/>
            <person name="Ono N."/>
            <person name="Saji S."/>
            <person name="Sakaguchi M."/>
            <person name="Sakai K."/>
            <person name="Shibata M."/>
            <person name="Shimokawa T."/>
            <person name="Song J."/>
            <person name="Takazaki Y."/>
            <person name="Terasawa K."/>
            <person name="Tsugane M."/>
            <person name="Tsuji K."/>
            <person name="Ueda S."/>
            <person name="Waki K."/>
            <person name="Yamagata H."/>
            <person name="Yamamoto M."/>
            <person name="Yamamoto S."/>
            <person name="Yamane H."/>
            <person name="Yoshiki S."/>
            <person name="Yoshihara R."/>
            <person name="Yukawa K."/>
            <person name="Zhong H."/>
            <person name="Yano M."/>
            <person name="Yuan Q."/>
            <person name="Ouyang S."/>
            <person name="Liu J."/>
            <person name="Jones K.M."/>
            <person name="Gansberger K."/>
            <person name="Moffat K."/>
            <person name="Hill J."/>
            <person name="Bera J."/>
            <person name="Fadrosh D."/>
            <person name="Jin S."/>
            <person name="Johri S."/>
            <person name="Kim M."/>
            <person name="Overton L."/>
            <person name="Reardon M."/>
            <person name="Tsitrin T."/>
            <person name="Vuong H."/>
            <person name="Weaver B."/>
            <person name="Ciecko A."/>
            <person name="Tallon L."/>
            <person name="Jackson J."/>
            <person name="Pai G."/>
            <person name="Aken S.V."/>
            <person name="Utterback T."/>
            <person name="Reidmuller S."/>
            <person name="Feldblyum T."/>
            <person name="Hsiao J."/>
            <person name="Zismann V."/>
            <person name="Iobst S."/>
            <person name="de Vazeille A.R."/>
            <person name="Buell C.R."/>
            <person name="Ying K."/>
            <person name="Li Y."/>
            <person name="Lu T."/>
            <person name="Huang Y."/>
            <person name="Zhao Q."/>
            <person name="Feng Q."/>
            <person name="Zhang L."/>
            <person name="Zhu J."/>
            <person name="Weng Q."/>
            <person name="Mu J."/>
            <person name="Lu Y."/>
            <person name="Fan D."/>
            <person name="Liu Y."/>
            <person name="Guan J."/>
            <person name="Zhang Y."/>
            <person name="Yu S."/>
            <person name="Liu X."/>
            <person name="Zhang Y."/>
            <person name="Hong G."/>
            <person name="Han B."/>
            <person name="Choisne N."/>
            <person name="Demange N."/>
            <person name="Orjeda G."/>
            <person name="Samain S."/>
            <person name="Cattolico L."/>
            <person name="Pelletier E."/>
            <person name="Couloux A."/>
            <person name="Segurens B."/>
            <person name="Wincker P."/>
            <person name="D'Hont A."/>
            <person name="Scarpelli C."/>
            <person name="Weissenbach J."/>
            <person name="Salanoubat M."/>
            <person name="Quetier F."/>
            <person name="Yu Y."/>
            <person name="Kim H.R."/>
            <person name="Rambo T."/>
            <person name="Currie J."/>
            <person name="Collura K."/>
            <person name="Luo M."/>
            <person name="Yang T."/>
            <person name="Ammiraju J.S.S."/>
            <person name="Engler F."/>
            <person name="Soderlund C."/>
            <person name="Wing R.A."/>
            <person name="Palmer L.E."/>
            <person name="de la Bastide M."/>
            <person name="Spiegel L."/>
            <person name="Nascimento L."/>
            <person name="Zutavern T."/>
            <person name="O'Shaughnessy A."/>
            <person name="Dike S."/>
            <person name="Dedhia N."/>
            <person name="Preston R."/>
            <person name="Balija V."/>
            <person name="McCombie W.R."/>
            <person name="Chow T."/>
            <person name="Chen H."/>
            <person name="Chung M."/>
            <person name="Chen C."/>
            <person name="Shaw J."/>
            <person name="Wu H."/>
            <person name="Hsiao K."/>
            <person name="Chao Y."/>
            <person name="Chu M."/>
            <person name="Cheng C."/>
            <person name="Hour A."/>
            <person name="Lee P."/>
            <person name="Lin S."/>
            <person name="Lin Y."/>
            <person name="Liou J."/>
            <person name="Liu S."/>
            <person name="Hsing Y."/>
            <person name="Raghuvanshi S."/>
            <person name="Mohanty A."/>
            <person name="Bharti A.K."/>
            <person name="Gaur A."/>
            <person name="Gupta V."/>
            <person name="Kumar D."/>
            <person name="Ravi V."/>
            <person name="Vij S."/>
            <person name="Kapur A."/>
            <person name="Khurana P."/>
            <person name="Khurana P."/>
            <person name="Khurana J.P."/>
            <person name="Tyagi A.K."/>
            <person name="Gaikwad K."/>
            <person name="Singh A."/>
            <person name="Dalal V."/>
            <person name="Srivastava S."/>
            <person name="Dixit A."/>
            <person name="Pal A.K."/>
            <person name="Ghazi I.A."/>
            <person name="Yadav M."/>
            <person name="Pandit A."/>
            <person name="Bhargava A."/>
            <person name="Sureshbabu K."/>
            <person name="Batra K."/>
            <person name="Sharma T.R."/>
            <person name="Mohapatra T."/>
            <person name="Singh N.K."/>
            <person name="Messing J."/>
            <person name="Nelson A.B."/>
            <person name="Fuks G."/>
            <person name="Kavchok S."/>
            <person name="Keizer G."/>
            <person name="Linton E."/>
            <person name="Llaca V."/>
            <person name="Song R."/>
            <person name="Tanyolac B."/>
            <person name="Young S."/>
            <person name="Ho-Il K."/>
            <person name="Hahn J.H."/>
            <person name="Sangsakoo G."/>
            <person name="Vanavichit A."/>
            <person name="de Mattos Luiz.A.T."/>
            <person name="Zimmer P.D."/>
            <person name="Malone G."/>
            <person name="Dellagostin O."/>
            <person name="de Oliveira A.C."/>
            <person name="Bevan M."/>
            <person name="Bancroft I."/>
            <person name="Minx P."/>
            <person name="Cordum H."/>
            <person name="Wilson R."/>
            <person name="Cheng Z."/>
            <person name="Jin W."/>
            <person name="Jiang J."/>
            <person name="Leong S.A."/>
            <person name="Iwama H."/>
            <person name="Gojobori T."/>
            <person name="Itoh T."/>
            <person name="Niimura Y."/>
            <person name="Fujii Y."/>
            <person name="Habara T."/>
            <person name="Sakai H."/>
            <person name="Sato Y."/>
            <person name="Wilson G."/>
            <person name="Kumar K."/>
            <person name="McCouch S."/>
            <person name="Juretic N."/>
            <person name="Hoen D."/>
            <person name="Wright S."/>
            <person name="Bruskiewich R."/>
            <person name="Bureau T."/>
            <person name="Miyao A."/>
            <person name="Hirochika H."/>
            <person name="Nishikawa T."/>
            <person name="Kadowaki K."/>
            <person name="Sugiura M."/>
            <person name="Burr B."/>
            <person name="Sasaki T."/>
        </authorList>
    </citation>
    <scope>NUCLEOTIDE SEQUENCE [LARGE SCALE GENOMIC DNA]</scope>
    <source>
        <strain evidence="4">cv. Nipponbare</strain>
    </source>
</reference>
<dbReference type="EMBL" id="AP004339">
    <property type="protein sequence ID" value="BAC65422.1"/>
    <property type="molecule type" value="Genomic_DNA"/>
</dbReference>
<dbReference type="Proteomes" id="UP000000763">
    <property type="component" value="Chromosome 7"/>
</dbReference>
<evidence type="ECO:0000256" key="1">
    <source>
        <dbReference type="SAM" id="MobiDB-lite"/>
    </source>
</evidence>
<name>Q8LHP8_ORYSJ</name>
<reference evidence="4" key="4">
    <citation type="journal article" date="2008" name="Nucleic Acids Res.">
        <title>The rice annotation project database (RAP-DB): 2008 update.</title>
        <authorList>
            <consortium name="The rice annotation project (RAP)"/>
        </authorList>
    </citation>
    <scope>GENOME REANNOTATION</scope>
    <source>
        <strain evidence="4">cv. Nipponbare</strain>
    </source>
</reference>